<dbReference type="EMBL" id="PDUG01000005">
    <property type="protein sequence ID" value="PIC24176.1"/>
    <property type="molecule type" value="Genomic_DNA"/>
</dbReference>
<evidence type="ECO:0000313" key="2">
    <source>
        <dbReference type="Proteomes" id="UP000230233"/>
    </source>
</evidence>
<gene>
    <name evidence="1" type="primary">Cnig_chr_V.g17604</name>
    <name evidence="1" type="ORF">B9Z55_017604</name>
</gene>
<comment type="caution">
    <text evidence="1">The sequence shown here is derived from an EMBL/GenBank/DDBJ whole genome shotgun (WGS) entry which is preliminary data.</text>
</comment>
<organism evidence="1 2">
    <name type="scientific">Caenorhabditis nigoni</name>
    <dbReference type="NCBI Taxonomy" id="1611254"/>
    <lineage>
        <taxon>Eukaryota</taxon>
        <taxon>Metazoa</taxon>
        <taxon>Ecdysozoa</taxon>
        <taxon>Nematoda</taxon>
        <taxon>Chromadorea</taxon>
        <taxon>Rhabditida</taxon>
        <taxon>Rhabditina</taxon>
        <taxon>Rhabditomorpha</taxon>
        <taxon>Rhabditoidea</taxon>
        <taxon>Rhabditidae</taxon>
        <taxon>Peloderinae</taxon>
        <taxon>Caenorhabditis</taxon>
    </lineage>
</organism>
<dbReference type="Proteomes" id="UP000230233">
    <property type="component" value="Chromosome V"/>
</dbReference>
<sequence length="113" mass="13491">MDAHKNYLIEKSKKVTMPTEKDAELTAKYMFTNDTFILDMCLNCVKKNRKSEIVNVDDEHQSFNVTLCRICRSNFNAQRTRRFFKYEVPCFKRDYEGELKKKKEVSPIHEIVE</sequence>
<protein>
    <submittedName>
        <fullName evidence="1">Uncharacterized protein</fullName>
    </submittedName>
</protein>
<reference evidence="2" key="1">
    <citation type="submission" date="2017-10" db="EMBL/GenBank/DDBJ databases">
        <title>Rapid genome shrinkage in a self-fertile nematode reveals novel sperm competition proteins.</title>
        <authorList>
            <person name="Yin D."/>
            <person name="Schwarz E.M."/>
            <person name="Thomas C.G."/>
            <person name="Felde R.L."/>
            <person name="Korf I.F."/>
            <person name="Cutter A.D."/>
            <person name="Schartner C.M."/>
            <person name="Ralston E.J."/>
            <person name="Meyer B.J."/>
            <person name="Haag E.S."/>
        </authorList>
    </citation>
    <scope>NUCLEOTIDE SEQUENCE [LARGE SCALE GENOMIC DNA]</scope>
    <source>
        <strain evidence="2">JU1422</strain>
    </source>
</reference>
<dbReference type="AlphaFoldDB" id="A0A2G5TAU0"/>
<accession>A0A2G5TAU0</accession>
<proteinExistence type="predicted"/>
<name>A0A2G5TAU0_9PELO</name>
<dbReference type="OrthoDB" id="5870296at2759"/>
<evidence type="ECO:0000313" key="1">
    <source>
        <dbReference type="EMBL" id="PIC24176.1"/>
    </source>
</evidence>
<keyword evidence="2" id="KW-1185">Reference proteome</keyword>